<dbReference type="RefSeq" id="WP_386406066.1">
    <property type="nucleotide sequence ID" value="NZ_JBHTJH010000004.1"/>
</dbReference>
<feature type="binding site" evidence="10">
    <location>
        <position position="222"/>
    </location>
    <ligand>
        <name>Mn(2+)</name>
        <dbReference type="ChEBI" id="CHEBI:29035"/>
    </ligand>
</feature>
<keyword evidence="7 10" id="KW-0067">ATP-binding</keyword>
<evidence type="ECO:0000256" key="5">
    <source>
        <dbReference type="ARBA" id="ARBA00022741"/>
    </source>
</evidence>
<dbReference type="PANTHER" id="PTHR30031">
    <property type="entry name" value="PHOSPHOENOLPYRUVATE CARBOXYKINASE ATP"/>
    <property type="match status" value="1"/>
</dbReference>
<dbReference type="Gene3D" id="3.40.449.10">
    <property type="entry name" value="Phosphoenolpyruvate Carboxykinase, domain 1"/>
    <property type="match status" value="1"/>
</dbReference>
<feature type="binding site" evidence="10">
    <location>
        <position position="324"/>
    </location>
    <ligand>
        <name>ATP</name>
        <dbReference type="ChEBI" id="CHEBI:30616"/>
    </ligand>
</feature>
<evidence type="ECO:0000256" key="2">
    <source>
        <dbReference type="ARBA" id="ARBA00006052"/>
    </source>
</evidence>
<feature type="binding site" evidence="10">
    <location>
        <position position="196"/>
    </location>
    <ligand>
        <name>substrate</name>
    </ligand>
</feature>
<reference evidence="12" key="1">
    <citation type="journal article" date="2019" name="Int. J. Syst. Evol. Microbiol.">
        <title>The Global Catalogue of Microorganisms (GCM) 10K type strain sequencing project: providing services to taxonomists for standard genome sequencing and annotation.</title>
        <authorList>
            <consortium name="The Broad Institute Genomics Platform"/>
            <consortium name="The Broad Institute Genome Sequencing Center for Infectious Disease"/>
            <person name="Wu L."/>
            <person name="Ma J."/>
        </authorList>
    </citation>
    <scope>NUCLEOTIDE SEQUENCE [LARGE SCALE GENOMIC DNA]</scope>
    <source>
        <strain evidence="12">CCUG 62952</strain>
    </source>
</reference>
<feature type="binding site" evidence="10">
    <location>
        <position position="222"/>
    </location>
    <ligand>
        <name>ATP</name>
        <dbReference type="ChEBI" id="CHEBI:30616"/>
    </ligand>
</feature>
<feature type="binding site" evidence="10">
    <location>
        <position position="259"/>
    </location>
    <ligand>
        <name>Mn(2+)</name>
        <dbReference type="ChEBI" id="CHEBI:29035"/>
    </ligand>
</feature>
<dbReference type="GO" id="GO:0004612">
    <property type="term" value="F:phosphoenolpyruvate carboxykinase (ATP) activity"/>
    <property type="evidence" value="ECO:0007669"/>
    <property type="project" value="UniProtKB-EC"/>
</dbReference>
<comment type="subcellular location">
    <subcellularLocation>
        <location evidence="10">Cytoplasm</location>
    </subcellularLocation>
</comment>
<dbReference type="NCBIfam" id="TIGR00224">
    <property type="entry name" value="pckA"/>
    <property type="match status" value="1"/>
</dbReference>
<evidence type="ECO:0000256" key="3">
    <source>
        <dbReference type="ARBA" id="ARBA00012363"/>
    </source>
</evidence>
<dbReference type="InterPro" id="IPR008210">
    <property type="entry name" value="PEP_carboxykinase_N"/>
</dbReference>
<dbReference type="Gene3D" id="2.170.8.10">
    <property type="entry name" value="Phosphoenolpyruvate Carboxykinase, domain 2"/>
    <property type="match status" value="1"/>
</dbReference>
<comment type="similarity">
    <text evidence="2 10">Belongs to the phosphoenolpyruvate carboxykinase (ATP) family.</text>
</comment>
<evidence type="ECO:0000256" key="6">
    <source>
        <dbReference type="ARBA" id="ARBA00022793"/>
    </source>
</evidence>
<name>A0ABW3CY56_9FLAO</name>
<feature type="binding site" evidence="10">
    <location>
        <begin position="238"/>
        <end position="246"/>
    </location>
    <ligand>
        <name>ATP</name>
        <dbReference type="ChEBI" id="CHEBI:30616"/>
    </ligand>
</feature>
<dbReference type="HAMAP" id="MF_00453">
    <property type="entry name" value="PEPCK_ATP"/>
    <property type="match status" value="1"/>
</dbReference>
<keyword evidence="12" id="KW-1185">Reference proteome</keyword>
<dbReference type="EC" id="4.1.1.49" evidence="3 10"/>
<evidence type="ECO:0000313" key="12">
    <source>
        <dbReference type="Proteomes" id="UP001596978"/>
    </source>
</evidence>
<feature type="binding site" evidence="10">
    <location>
        <position position="449"/>
    </location>
    <ligand>
        <name>ATP</name>
        <dbReference type="ChEBI" id="CHEBI:30616"/>
    </ligand>
</feature>
<feature type="binding site" evidence="10">
    <location>
        <position position="202"/>
    </location>
    <ligand>
        <name>substrate</name>
    </ligand>
</feature>
<comment type="catalytic activity">
    <reaction evidence="9 10">
        <text>oxaloacetate + ATP = phosphoenolpyruvate + ADP + CO2</text>
        <dbReference type="Rhea" id="RHEA:18617"/>
        <dbReference type="ChEBI" id="CHEBI:16452"/>
        <dbReference type="ChEBI" id="CHEBI:16526"/>
        <dbReference type="ChEBI" id="CHEBI:30616"/>
        <dbReference type="ChEBI" id="CHEBI:58702"/>
        <dbReference type="ChEBI" id="CHEBI:456216"/>
        <dbReference type="EC" id="4.1.1.49"/>
    </reaction>
</comment>
<keyword evidence="4 10" id="KW-0312">Gluconeogenesis</keyword>
<keyword evidence="6 10" id="KW-0210">Decarboxylase</keyword>
<dbReference type="SUPFAM" id="SSF68923">
    <property type="entry name" value="PEP carboxykinase N-terminal domain"/>
    <property type="match status" value="1"/>
</dbReference>
<comment type="caution">
    <text evidence="11">The sequence shown here is derived from an EMBL/GenBank/DDBJ whole genome shotgun (WGS) entry which is preliminary data.</text>
</comment>
<organism evidence="11 12">
    <name type="scientific">Sungkyunkwania multivorans</name>
    <dbReference type="NCBI Taxonomy" id="1173618"/>
    <lineage>
        <taxon>Bacteria</taxon>
        <taxon>Pseudomonadati</taxon>
        <taxon>Bacteroidota</taxon>
        <taxon>Flavobacteriia</taxon>
        <taxon>Flavobacteriales</taxon>
        <taxon>Flavobacteriaceae</taxon>
        <taxon>Sungkyunkwania</taxon>
    </lineage>
</organism>
<evidence type="ECO:0000256" key="7">
    <source>
        <dbReference type="ARBA" id="ARBA00022840"/>
    </source>
</evidence>
<dbReference type="NCBIfam" id="NF006821">
    <property type="entry name" value="PRK09344.1-3"/>
    <property type="match status" value="1"/>
</dbReference>
<keyword evidence="10" id="KW-0464">Manganese</keyword>
<keyword evidence="5 10" id="KW-0547">Nucleotide-binding</keyword>
<evidence type="ECO:0000256" key="4">
    <source>
        <dbReference type="ARBA" id="ARBA00022432"/>
    </source>
</evidence>
<feature type="binding site" evidence="10">
    <location>
        <position position="202"/>
    </location>
    <ligand>
        <name>Mn(2+)</name>
        <dbReference type="ChEBI" id="CHEBI:29035"/>
    </ligand>
</feature>
<comment type="pathway">
    <text evidence="1 10">Carbohydrate biosynthesis; gluconeogenesis.</text>
</comment>
<keyword evidence="8 10" id="KW-0456">Lyase</keyword>
<feature type="binding site" evidence="10">
    <location>
        <position position="202"/>
    </location>
    <ligand>
        <name>ATP</name>
        <dbReference type="ChEBI" id="CHEBI:30616"/>
    </ligand>
</feature>
<dbReference type="InterPro" id="IPR001272">
    <property type="entry name" value="PEP_carboxykinase_ATP"/>
</dbReference>
<dbReference type="EMBL" id="JBHTJH010000004">
    <property type="protein sequence ID" value="MFD0861997.1"/>
    <property type="molecule type" value="Genomic_DNA"/>
</dbReference>
<dbReference type="Pfam" id="PF01293">
    <property type="entry name" value="PEPCK_ATP"/>
    <property type="match status" value="1"/>
</dbReference>
<dbReference type="Proteomes" id="UP001596978">
    <property type="component" value="Unassembled WGS sequence"/>
</dbReference>
<gene>
    <name evidence="10 11" type="primary">pckA</name>
    <name evidence="11" type="ORF">ACFQ1M_07245</name>
</gene>
<feature type="binding site" evidence="10">
    <location>
        <position position="324"/>
    </location>
    <ligand>
        <name>substrate</name>
    </ligand>
</feature>
<evidence type="ECO:0000256" key="10">
    <source>
        <dbReference type="HAMAP-Rule" id="MF_00453"/>
    </source>
</evidence>
<dbReference type="PIRSF" id="PIRSF006294">
    <property type="entry name" value="PEP_crbxkin"/>
    <property type="match status" value="1"/>
</dbReference>
<feature type="binding site" evidence="10">
    <location>
        <begin position="443"/>
        <end position="444"/>
    </location>
    <ligand>
        <name>ATP</name>
        <dbReference type="ChEBI" id="CHEBI:30616"/>
    </ligand>
</feature>
<evidence type="ECO:0000313" key="11">
    <source>
        <dbReference type="EMBL" id="MFD0861997.1"/>
    </source>
</evidence>
<sequence>MEDMTMTAKKLNLDGYGIKNATAHRNLPAEELQRITVEKGMGVEIANGTLAINTGKFTGRSPQDRFLVKDEYTDGKVFWNKINKPISTENFDKLQNEVVKYLSGKELYVWDAAVCADPKYRLNVRTVAEYPWSNYFVKNMFLRLNEEELANFDEDWLILCAPGYETPSPKEHGIRQGNFSILNFTKKIALVGGSAYAGEMKKGIFSALNLILPTEHNVLPMHCSANVGDDGETAIFFGLSGTGKTTLSADPNRKLIGDDEHGWTPENTIFNFEGGCYAKVIDLTEEKEPDIYRAIRPGAMLENVIIDEKGEVDYFDSSITQNTRVSYPLDHIDNIQLPSYAENPKNIFFLTCDAFGVLPPVSKLTPGQAAYHFISGYTAKVAGTEAGITEPVPSFSACFGEPFMPLHPTKYAEMLSEKMEENGVNVWLINTGWSGGPYGVGSRIKLKYTRAMITAILNGELQDVDYEQHPIFGLFMPKYCPGVPSEMLDPMNTWLQKGAYVSKSIQLAHSFHLNFEKFASEASEQIIEGGPLIDEHHHLGDHV</sequence>
<keyword evidence="10" id="KW-0479">Metal-binding</keyword>
<dbReference type="InterPro" id="IPR013035">
    <property type="entry name" value="PEP_carboxykinase_C"/>
</dbReference>
<dbReference type="SUPFAM" id="SSF53795">
    <property type="entry name" value="PEP carboxykinase-like"/>
    <property type="match status" value="1"/>
</dbReference>
<dbReference type="Gene3D" id="3.90.228.20">
    <property type="match status" value="1"/>
</dbReference>
<accession>A0ABW3CY56</accession>
<feature type="binding site" evidence="10">
    <location>
        <position position="288"/>
    </location>
    <ligand>
        <name>ATP</name>
        <dbReference type="ChEBI" id="CHEBI:30616"/>
    </ligand>
</feature>
<keyword evidence="10" id="KW-0963">Cytoplasm</keyword>
<protein>
    <recommendedName>
        <fullName evidence="3 10">Phosphoenolpyruvate carboxykinase (ATP)</fullName>
        <shortName evidence="10">PCK</shortName>
        <shortName evidence="10">PEP carboxykinase</shortName>
        <shortName evidence="10">PEPCK</shortName>
        <ecNumber evidence="3 10">4.1.1.49</ecNumber>
    </recommendedName>
</protein>
<evidence type="ECO:0000256" key="1">
    <source>
        <dbReference type="ARBA" id="ARBA00004742"/>
    </source>
</evidence>
<dbReference type="NCBIfam" id="NF006820">
    <property type="entry name" value="PRK09344.1-2"/>
    <property type="match status" value="1"/>
</dbReference>
<feature type="binding site" evidence="10">
    <location>
        <position position="60"/>
    </location>
    <ligand>
        <name>substrate</name>
    </ligand>
</feature>
<evidence type="ECO:0000256" key="8">
    <source>
        <dbReference type="ARBA" id="ARBA00023239"/>
    </source>
</evidence>
<dbReference type="PANTHER" id="PTHR30031:SF0">
    <property type="entry name" value="PHOSPHOENOLPYRUVATE CARBOXYKINASE (ATP)"/>
    <property type="match status" value="1"/>
</dbReference>
<comment type="function">
    <text evidence="10">Involved in the gluconeogenesis. Catalyzes the conversion of oxaloacetate (OAA) to phosphoenolpyruvate (PEP) through direct phosphoryl transfer between the nucleoside triphosphate and OAA.</text>
</comment>
<proteinExistence type="inferred from homology"/>
<comment type="cofactor">
    <cofactor evidence="10">
        <name>Mn(2+)</name>
        <dbReference type="ChEBI" id="CHEBI:29035"/>
    </cofactor>
    <text evidence="10">Binds 1 Mn(2+) ion per subunit.</text>
</comment>
<evidence type="ECO:0000256" key="9">
    <source>
        <dbReference type="ARBA" id="ARBA00047371"/>
    </source>
</evidence>